<dbReference type="Pfam" id="PF12937">
    <property type="entry name" value="F-box-like"/>
    <property type="match status" value="1"/>
</dbReference>
<proteinExistence type="predicted"/>
<sequence length="473" mass="52538">MSRGSENWDASTTTREANEPVQEPMLPTLSAADIVVLRQEAATLDDTIAALERQLGQLKARRDAIHTMLSDVIYPMHTLPTELLCHVFQALVALCLPDEVNSALLAVTAVCQRWRSIAIADPHLWTTTCYILRGGPDPLFDHFLARTQGLPIAIAIEETRHTSECALTPAVLSSCHQWREADLSVADLDVHFRIESPDTELDLPHLTKLRLNVDQRTEYYNYQTFAHAPRLQDLAISYPNLIRSLGFPMHQLRKLSVLHRAAARDVLSLLPELVVLEELAVASLLRITNRDQQMVEMRSLTTLRLLGENSCVILRYLLLPRLALLHLAELDDYDADVLVRGCLSRSATDIAALSLFLVDVHCSALLMLLRPRVVGGALTCLTIAKLKATRMEQKALAALLASADFLPDLAALTLVAPSPAVLGAFWDGLARRLANAAQGAKHAVKLRQLVVQPEGMSTDDMRRLRELQRRLET</sequence>
<dbReference type="SUPFAM" id="SSF52058">
    <property type="entry name" value="L domain-like"/>
    <property type="match status" value="1"/>
</dbReference>
<organism evidence="4 5">
    <name type="scientific">Mycena indigotica</name>
    <dbReference type="NCBI Taxonomy" id="2126181"/>
    <lineage>
        <taxon>Eukaryota</taxon>
        <taxon>Fungi</taxon>
        <taxon>Dikarya</taxon>
        <taxon>Basidiomycota</taxon>
        <taxon>Agaricomycotina</taxon>
        <taxon>Agaricomycetes</taxon>
        <taxon>Agaricomycetidae</taxon>
        <taxon>Agaricales</taxon>
        <taxon>Marasmiineae</taxon>
        <taxon>Mycenaceae</taxon>
        <taxon>Mycena</taxon>
    </lineage>
</organism>
<dbReference type="Gene3D" id="1.20.1280.50">
    <property type="match status" value="1"/>
</dbReference>
<name>A0A8H6T6N9_9AGAR</name>
<feature type="region of interest" description="Disordered" evidence="2">
    <location>
        <begin position="1"/>
        <end position="23"/>
    </location>
</feature>
<dbReference type="InterPro" id="IPR001810">
    <property type="entry name" value="F-box_dom"/>
</dbReference>
<dbReference type="GeneID" id="59341308"/>
<comment type="caution">
    <text evidence="4">The sequence shown here is derived from an EMBL/GenBank/DDBJ whole genome shotgun (WGS) entry which is preliminary data.</text>
</comment>
<keyword evidence="1" id="KW-0175">Coiled coil</keyword>
<dbReference type="AlphaFoldDB" id="A0A8H6T6N9"/>
<gene>
    <name evidence="4" type="ORF">MIND_00188400</name>
</gene>
<feature type="domain" description="F-box" evidence="3">
    <location>
        <begin position="77"/>
        <end position="129"/>
    </location>
</feature>
<evidence type="ECO:0000259" key="3">
    <source>
        <dbReference type="Pfam" id="PF12937"/>
    </source>
</evidence>
<feature type="coiled-coil region" evidence="1">
    <location>
        <begin position="34"/>
        <end position="61"/>
    </location>
</feature>
<evidence type="ECO:0000313" key="5">
    <source>
        <dbReference type="Proteomes" id="UP000636479"/>
    </source>
</evidence>
<feature type="compositionally biased region" description="Polar residues" evidence="2">
    <location>
        <begin position="1"/>
        <end position="15"/>
    </location>
</feature>
<dbReference type="RefSeq" id="XP_037223887.1">
    <property type="nucleotide sequence ID" value="XM_037358792.1"/>
</dbReference>
<evidence type="ECO:0000256" key="2">
    <source>
        <dbReference type="SAM" id="MobiDB-lite"/>
    </source>
</evidence>
<keyword evidence="5" id="KW-1185">Reference proteome</keyword>
<reference evidence="4" key="1">
    <citation type="submission" date="2020-05" db="EMBL/GenBank/DDBJ databases">
        <title>Mycena genomes resolve the evolution of fungal bioluminescence.</title>
        <authorList>
            <person name="Tsai I.J."/>
        </authorList>
    </citation>
    <scope>NUCLEOTIDE SEQUENCE</scope>
    <source>
        <strain evidence="4">171206Taipei</strain>
    </source>
</reference>
<evidence type="ECO:0000313" key="4">
    <source>
        <dbReference type="EMBL" id="KAF7311779.1"/>
    </source>
</evidence>
<accession>A0A8H6T6N9</accession>
<dbReference type="InterPro" id="IPR036047">
    <property type="entry name" value="F-box-like_dom_sf"/>
</dbReference>
<dbReference type="SUPFAM" id="SSF81383">
    <property type="entry name" value="F-box domain"/>
    <property type="match status" value="1"/>
</dbReference>
<dbReference type="EMBL" id="JACAZF010000002">
    <property type="protein sequence ID" value="KAF7311779.1"/>
    <property type="molecule type" value="Genomic_DNA"/>
</dbReference>
<protein>
    <submittedName>
        <fullName evidence="4">F-box domain-containing protein</fullName>
    </submittedName>
</protein>
<dbReference type="OrthoDB" id="2269034at2759"/>
<evidence type="ECO:0000256" key="1">
    <source>
        <dbReference type="SAM" id="Coils"/>
    </source>
</evidence>
<dbReference type="Proteomes" id="UP000636479">
    <property type="component" value="Unassembled WGS sequence"/>
</dbReference>